<organism evidence="1 2">
    <name type="scientific">[Candida] jaroonii</name>
    <dbReference type="NCBI Taxonomy" id="467808"/>
    <lineage>
        <taxon>Eukaryota</taxon>
        <taxon>Fungi</taxon>
        <taxon>Dikarya</taxon>
        <taxon>Ascomycota</taxon>
        <taxon>Saccharomycotina</taxon>
        <taxon>Pichiomycetes</taxon>
        <taxon>Debaryomycetaceae</taxon>
        <taxon>Yamadazyma</taxon>
    </lineage>
</organism>
<dbReference type="Proteomes" id="UP001152531">
    <property type="component" value="Unassembled WGS sequence"/>
</dbReference>
<proteinExistence type="predicted"/>
<accession>A0ACA9YE97</accession>
<comment type="caution">
    <text evidence="1">The sequence shown here is derived from an EMBL/GenBank/DDBJ whole genome shotgun (WGS) entry which is preliminary data.</text>
</comment>
<keyword evidence="2" id="KW-1185">Reference proteome</keyword>
<evidence type="ECO:0000313" key="2">
    <source>
        <dbReference type="Proteomes" id="UP001152531"/>
    </source>
</evidence>
<sequence length="356" mass="40963">MTALSFDSKTYSPQAFATGLQSRIDKDPDNALISNAIPIGRSSKRHTTQINYAEFDNYNDDFDEDTPTVKQTPASANNQNNMNTQKITLLQSVRPEYPSTLEDKDLIKKMTSEKEVLVPIKLNIEYGGGNYKLSDFFMWNLNDTTISAVEFAKIMGADLKLGNGVINEISASIERQLEEYIYAANLELPADKEYHLIIDLTVSLNKQLYEDRIEWDLKQTDVTPEDFAEILVADLGLPLEFKPAIAHSLHESVLSLKKEIVEGEYNERLKIQQTSGLCFERGLRISTEISQHNGNDHWEPIVEVLTQEEIERREGEKERNIRRLKRENLRRDFDDFGSKRRNLGRRRLDDLEIGYR</sequence>
<dbReference type="EMBL" id="CALSDN010000014">
    <property type="protein sequence ID" value="CAH6723351.1"/>
    <property type="molecule type" value="Genomic_DNA"/>
</dbReference>
<gene>
    <name evidence="1" type="ORF">CLIB1444_14S02124</name>
</gene>
<reference evidence="1" key="1">
    <citation type="submission" date="2022-06" db="EMBL/GenBank/DDBJ databases">
        <authorList>
            <person name="Legras J.-L."/>
            <person name="Devillers H."/>
            <person name="Grondin C."/>
        </authorList>
    </citation>
    <scope>NUCLEOTIDE SEQUENCE</scope>
    <source>
        <strain evidence="1">CLIB 1444</strain>
    </source>
</reference>
<protein>
    <submittedName>
        <fullName evidence="1">Chromatin structure-remodeling complex subunit Sfh1p</fullName>
    </submittedName>
</protein>
<name>A0ACA9YE97_9ASCO</name>
<evidence type="ECO:0000313" key="1">
    <source>
        <dbReference type="EMBL" id="CAH6723351.1"/>
    </source>
</evidence>